<keyword evidence="10" id="KW-0325">Glycoprotein</keyword>
<evidence type="ECO:0000256" key="10">
    <source>
        <dbReference type="ARBA" id="ARBA00023180"/>
    </source>
</evidence>
<keyword evidence="3" id="KW-0328">Glycosyltransferase</keyword>
<reference evidence="12" key="1">
    <citation type="submission" date="2025-08" db="UniProtKB">
        <authorList>
            <consortium name="Ensembl"/>
        </authorList>
    </citation>
    <scope>IDENTIFICATION</scope>
</reference>
<keyword evidence="4" id="KW-0808">Transferase</keyword>
<evidence type="ECO:0000256" key="9">
    <source>
        <dbReference type="ARBA" id="ARBA00023136"/>
    </source>
</evidence>
<protein>
    <submittedName>
        <fullName evidence="12">ST8 alpha-N-acetyl-neuraminide alpha-2,8-sialyltransferase 6</fullName>
    </submittedName>
</protein>
<dbReference type="AlphaFoldDB" id="A0A8C6UGY4"/>
<comment type="subcellular location">
    <subcellularLocation>
        <location evidence="1">Golgi apparatus membrane</location>
        <topology evidence="1">Single-pass type II membrane protein</topology>
    </subcellularLocation>
</comment>
<evidence type="ECO:0000313" key="12">
    <source>
        <dbReference type="Ensembl" id="ENSNMLP00000034477.1"/>
    </source>
</evidence>
<dbReference type="GO" id="GO:0003828">
    <property type="term" value="F:alpha-N-acetylneuraminate alpha-2,8-sialyltransferase activity"/>
    <property type="evidence" value="ECO:0007669"/>
    <property type="project" value="TreeGrafter"/>
</dbReference>
<feature type="compositionally biased region" description="Basic and acidic residues" evidence="11">
    <location>
        <begin position="7"/>
        <end position="18"/>
    </location>
</feature>
<keyword evidence="8" id="KW-0333">Golgi apparatus</keyword>
<evidence type="ECO:0000256" key="1">
    <source>
        <dbReference type="ARBA" id="ARBA00004323"/>
    </source>
</evidence>
<keyword evidence="7" id="KW-1133">Transmembrane helix</keyword>
<evidence type="ECO:0000256" key="4">
    <source>
        <dbReference type="ARBA" id="ARBA00022679"/>
    </source>
</evidence>
<evidence type="ECO:0000256" key="8">
    <source>
        <dbReference type="ARBA" id="ARBA00023034"/>
    </source>
</evidence>
<evidence type="ECO:0000256" key="2">
    <source>
        <dbReference type="ARBA" id="ARBA00006003"/>
    </source>
</evidence>
<keyword evidence="5" id="KW-0812">Transmembrane</keyword>
<dbReference type="GO" id="GO:0000139">
    <property type="term" value="C:Golgi membrane"/>
    <property type="evidence" value="ECO:0007669"/>
    <property type="project" value="UniProtKB-SubCell"/>
</dbReference>
<keyword evidence="13" id="KW-1185">Reference proteome</keyword>
<dbReference type="InterPro" id="IPR038578">
    <property type="entry name" value="GT29-like_sf"/>
</dbReference>
<dbReference type="Gene3D" id="3.90.1480.20">
    <property type="entry name" value="Glycosyl transferase family 29"/>
    <property type="match status" value="1"/>
</dbReference>
<dbReference type="PANTHER" id="PTHR11987:SF50">
    <property type="entry name" value="ALPHA-2,8-SIALYLTRANSFERASE 8F"/>
    <property type="match status" value="1"/>
</dbReference>
<dbReference type="Ensembl" id="ENSNMLT00000038412.1">
    <property type="protein sequence ID" value="ENSNMLP00000034477.1"/>
    <property type="gene ID" value="ENSNMLG00000021462.1"/>
</dbReference>
<dbReference type="Pfam" id="PF00777">
    <property type="entry name" value="Glyco_transf_29"/>
    <property type="match status" value="1"/>
</dbReference>
<proteinExistence type="inferred from homology"/>
<evidence type="ECO:0000256" key="3">
    <source>
        <dbReference type="ARBA" id="ARBA00022676"/>
    </source>
</evidence>
<dbReference type="InterPro" id="IPR050943">
    <property type="entry name" value="Glycosyltr_29_Sialyltrsf"/>
</dbReference>
<accession>A0A8C6UGY4</accession>
<dbReference type="InterPro" id="IPR001675">
    <property type="entry name" value="Glyco_trans_29"/>
</dbReference>
<organism evidence="12 13">
    <name type="scientific">Neogobius melanostomus</name>
    <name type="common">round goby</name>
    <dbReference type="NCBI Taxonomy" id="47308"/>
    <lineage>
        <taxon>Eukaryota</taxon>
        <taxon>Metazoa</taxon>
        <taxon>Chordata</taxon>
        <taxon>Craniata</taxon>
        <taxon>Vertebrata</taxon>
        <taxon>Euteleostomi</taxon>
        <taxon>Actinopterygii</taxon>
        <taxon>Neopterygii</taxon>
        <taxon>Teleostei</taxon>
        <taxon>Neoteleostei</taxon>
        <taxon>Acanthomorphata</taxon>
        <taxon>Gobiaria</taxon>
        <taxon>Gobiiformes</taxon>
        <taxon>Gobioidei</taxon>
        <taxon>Gobiidae</taxon>
        <taxon>Benthophilinae</taxon>
        <taxon>Neogobiini</taxon>
        <taxon>Neogobius</taxon>
    </lineage>
</organism>
<feature type="region of interest" description="Disordered" evidence="11">
    <location>
        <begin position="1"/>
        <end position="42"/>
    </location>
</feature>
<evidence type="ECO:0000256" key="5">
    <source>
        <dbReference type="ARBA" id="ARBA00022692"/>
    </source>
</evidence>
<evidence type="ECO:0000256" key="6">
    <source>
        <dbReference type="ARBA" id="ARBA00022968"/>
    </source>
</evidence>
<evidence type="ECO:0000256" key="7">
    <source>
        <dbReference type="ARBA" id="ARBA00022989"/>
    </source>
</evidence>
<keyword evidence="9" id="KW-0472">Membrane</keyword>
<evidence type="ECO:0000313" key="13">
    <source>
        <dbReference type="Proteomes" id="UP000694523"/>
    </source>
</evidence>
<sequence length="290" mass="32493">MRAAPGTRDHAAVARTRGEASTGRQTDKRGRKGEKHSRLGSDGEGGRSLLLIQFSRLLRFSVICGKDSPFSDKIFNTCAVVGNGGILANSSCGQSIDSAQFVIRCNLPPLEKWSKDVGTKTGLVTANPTIFTKKYDSMKGRRRKFVDKVSIYGDSLLLLPAFSFAFCTDVSLKVHYTLQDFRSSLKTFFMNPDYLRNLRSFWRSQGLNFGYRMTTGLMMVSLAVEICNNVNVYGFWPFDNHPHGFEPLTQHYYDNARATGFHSMSNEFAYLVKLHNQGVLRLQLGECAPQ</sequence>
<dbReference type="Proteomes" id="UP000694523">
    <property type="component" value="Unplaced"/>
</dbReference>
<name>A0A8C6UGY4_9GOBI</name>
<evidence type="ECO:0000256" key="11">
    <source>
        <dbReference type="SAM" id="MobiDB-lite"/>
    </source>
</evidence>
<comment type="similarity">
    <text evidence="2">Belongs to the glycosyltransferase 29 family.</text>
</comment>
<reference evidence="12" key="2">
    <citation type="submission" date="2025-09" db="UniProtKB">
        <authorList>
            <consortium name="Ensembl"/>
        </authorList>
    </citation>
    <scope>IDENTIFICATION</scope>
</reference>
<keyword evidence="6" id="KW-0735">Signal-anchor</keyword>
<dbReference type="GO" id="GO:0006491">
    <property type="term" value="P:N-glycan processing"/>
    <property type="evidence" value="ECO:0007669"/>
    <property type="project" value="TreeGrafter"/>
</dbReference>
<dbReference type="PANTHER" id="PTHR11987">
    <property type="entry name" value="ALPHA-2,8-SIALYLTRANSFERASE"/>
    <property type="match status" value="1"/>
</dbReference>
<dbReference type="GO" id="GO:0009311">
    <property type="term" value="P:oligosaccharide metabolic process"/>
    <property type="evidence" value="ECO:0007669"/>
    <property type="project" value="TreeGrafter"/>
</dbReference>